<dbReference type="EMBL" id="DF820462">
    <property type="protein sequence ID" value="GAK54729.1"/>
    <property type="molecule type" value="Genomic_DNA"/>
</dbReference>
<dbReference type="AlphaFoldDB" id="A0A081BTJ8"/>
<keyword evidence="3" id="KW-1185">Reference proteome</keyword>
<protein>
    <submittedName>
        <fullName evidence="2">Uncharacterized protein</fullName>
    </submittedName>
</protein>
<organism evidence="2">
    <name type="scientific">Candidatus Moduliflexus flocculans</name>
    <dbReference type="NCBI Taxonomy" id="1499966"/>
    <lineage>
        <taxon>Bacteria</taxon>
        <taxon>Candidatus Moduliflexota</taxon>
        <taxon>Candidatus Moduliflexia</taxon>
        <taxon>Candidatus Moduliflexales</taxon>
        <taxon>Candidatus Moduliflexaceae</taxon>
    </lineage>
</organism>
<dbReference type="STRING" id="1499966.U14_06017"/>
<feature type="region of interest" description="Disordered" evidence="1">
    <location>
        <begin position="50"/>
        <end position="76"/>
    </location>
</feature>
<evidence type="ECO:0000313" key="2">
    <source>
        <dbReference type="EMBL" id="GAK54729.1"/>
    </source>
</evidence>
<gene>
    <name evidence="2" type="ORF">U14_06017</name>
</gene>
<dbReference type="HOGENOM" id="CLU_2647141_0_0_0"/>
<accession>A0A081BTJ8</accession>
<reference evidence="2" key="1">
    <citation type="journal article" date="2015" name="PeerJ">
        <title>First genomic representation of candidate bacterial phylum KSB3 points to enhanced environmental sensing as a trigger of wastewater bulking.</title>
        <authorList>
            <person name="Sekiguchi Y."/>
            <person name="Ohashi A."/>
            <person name="Parks D.H."/>
            <person name="Yamauchi T."/>
            <person name="Tyson G.W."/>
            <person name="Hugenholtz P."/>
        </authorList>
    </citation>
    <scope>NUCLEOTIDE SEQUENCE [LARGE SCALE GENOMIC DNA]</scope>
</reference>
<name>A0A081BTJ8_9BACT</name>
<dbReference type="Proteomes" id="UP000030700">
    <property type="component" value="Unassembled WGS sequence"/>
</dbReference>
<evidence type="ECO:0000256" key="1">
    <source>
        <dbReference type="SAM" id="MobiDB-lite"/>
    </source>
</evidence>
<proteinExistence type="predicted"/>
<sequence>MTMNTEIYNPFKRKWHNLLKSKNIELTVYHFSTRTTLNLHNVSLGDDVCPSGTRSGLDDRRRNPPIRKPYGRNSYS</sequence>
<evidence type="ECO:0000313" key="3">
    <source>
        <dbReference type="Proteomes" id="UP000030700"/>
    </source>
</evidence>